<comment type="caution">
    <text evidence="1">The sequence shown here is derived from an EMBL/GenBank/DDBJ whole genome shotgun (WGS) entry which is preliminary data.</text>
</comment>
<name>A0A699YT36_HAELA</name>
<dbReference type="Proteomes" id="UP000485058">
    <property type="component" value="Unassembled WGS sequence"/>
</dbReference>
<sequence length="63" mass="6525">GQIKQWLAKGVGGLSGVSRQVQHHLGAGRATAVHGCILLHAKNLAIRAAGGVPFHPWSSVPPK</sequence>
<dbReference type="AlphaFoldDB" id="A0A699YT36"/>
<evidence type="ECO:0000313" key="2">
    <source>
        <dbReference type="Proteomes" id="UP000485058"/>
    </source>
</evidence>
<feature type="non-terminal residue" evidence="1">
    <location>
        <position position="63"/>
    </location>
</feature>
<feature type="non-terminal residue" evidence="1">
    <location>
        <position position="1"/>
    </location>
</feature>
<gene>
    <name evidence="1" type="ORF">HaLaN_08773</name>
</gene>
<dbReference type="EMBL" id="BLLF01000561">
    <property type="protein sequence ID" value="GFH12980.1"/>
    <property type="molecule type" value="Genomic_DNA"/>
</dbReference>
<reference evidence="1 2" key="1">
    <citation type="submission" date="2020-02" db="EMBL/GenBank/DDBJ databases">
        <title>Draft genome sequence of Haematococcus lacustris strain NIES-144.</title>
        <authorList>
            <person name="Morimoto D."/>
            <person name="Nakagawa S."/>
            <person name="Yoshida T."/>
            <person name="Sawayama S."/>
        </authorList>
    </citation>
    <scope>NUCLEOTIDE SEQUENCE [LARGE SCALE GENOMIC DNA]</scope>
    <source>
        <strain evidence="1 2">NIES-144</strain>
    </source>
</reference>
<evidence type="ECO:0000313" key="1">
    <source>
        <dbReference type="EMBL" id="GFH12980.1"/>
    </source>
</evidence>
<protein>
    <submittedName>
        <fullName evidence="1">Uncharacterized protein</fullName>
    </submittedName>
</protein>
<accession>A0A699YT36</accession>
<keyword evidence="2" id="KW-1185">Reference proteome</keyword>
<organism evidence="1 2">
    <name type="scientific">Haematococcus lacustris</name>
    <name type="common">Green alga</name>
    <name type="synonym">Haematococcus pluvialis</name>
    <dbReference type="NCBI Taxonomy" id="44745"/>
    <lineage>
        <taxon>Eukaryota</taxon>
        <taxon>Viridiplantae</taxon>
        <taxon>Chlorophyta</taxon>
        <taxon>core chlorophytes</taxon>
        <taxon>Chlorophyceae</taxon>
        <taxon>CS clade</taxon>
        <taxon>Chlamydomonadales</taxon>
        <taxon>Haematococcaceae</taxon>
        <taxon>Haematococcus</taxon>
    </lineage>
</organism>
<proteinExistence type="predicted"/>